<evidence type="ECO:0000313" key="3">
    <source>
        <dbReference type="EMBL" id="MBC5999393.1"/>
    </source>
</evidence>
<proteinExistence type="predicted"/>
<dbReference type="AlphaFoldDB" id="A0A923SLM9"/>
<keyword evidence="2" id="KW-1133">Transmembrane helix</keyword>
<comment type="caution">
    <text evidence="3">The sequence shown here is derived from an EMBL/GenBank/DDBJ whole genome shotgun (WGS) entry which is preliminary data.</text>
</comment>
<feature type="region of interest" description="Disordered" evidence="1">
    <location>
        <begin position="27"/>
        <end position="48"/>
    </location>
</feature>
<dbReference type="RefSeq" id="WP_249286832.1">
    <property type="nucleotide sequence ID" value="NZ_JACRWC010000064.1"/>
</dbReference>
<feature type="transmembrane region" description="Helical" evidence="2">
    <location>
        <begin position="105"/>
        <end position="127"/>
    </location>
</feature>
<accession>A0A923SLM9</accession>
<name>A0A923SLM9_9FIRM</name>
<sequence length="144" mass="16153">MACFLAPAAEAVVTTVLQKKLDQKEKEAEHGSVEHIENTQSIQESTKPKHKISWSRKLKWLNTMLWGGSALLCVEHIWHGEVVPWPPFLTAMQTPSEIVPMLKEIALYGTTMAVVITGVWFGMTLIAERLAGKLDTEERAEQEV</sequence>
<feature type="compositionally biased region" description="Basic and acidic residues" evidence="1">
    <location>
        <begin position="27"/>
        <end position="37"/>
    </location>
</feature>
<organism evidence="3 4">
    <name type="scientific">Lentihominibacter faecis</name>
    <dbReference type="NCBI Taxonomy" id="2764712"/>
    <lineage>
        <taxon>Bacteria</taxon>
        <taxon>Bacillati</taxon>
        <taxon>Bacillota</taxon>
        <taxon>Clostridia</taxon>
        <taxon>Peptostreptococcales</taxon>
        <taxon>Anaerovoracaceae</taxon>
        <taxon>Lentihominibacter</taxon>
    </lineage>
</organism>
<keyword evidence="2" id="KW-0812">Transmembrane</keyword>
<gene>
    <name evidence="3" type="ORF">H8876_05210</name>
</gene>
<reference evidence="3" key="1">
    <citation type="submission" date="2020-08" db="EMBL/GenBank/DDBJ databases">
        <authorList>
            <person name="Liu C."/>
            <person name="Sun Q."/>
        </authorList>
    </citation>
    <scope>NUCLEOTIDE SEQUENCE</scope>
    <source>
        <strain evidence="3">BX16</strain>
    </source>
</reference>
<evidence type="ECO:0000256" key="2">
    <source>
        <dbReference type="SAM" id="Phobius"/>
    </source>
</evidence>
<evidence type="ECO:0000256" key="1">
    <source>
        <dbReference type="SAM" id="MobiDB-lite"/>
    </source>
</evidence>
<evidence type="ECO:0000313" key="4">
    <source>
        <dbReference type="Proteomes" id="UP000644115"/>
    </source>
</evidence>
<keyword evidence="2" id="KW-0472">Membrane</keyword>
<dbReference type="EMBL" id="JACRWC010000064">
    <property type="protein sequence ID" value="MBC5999393.1"/>
    <property type="molecule type" value="Genomic_DNA"/>
</dbReference>
<keyword evidence="4" id="KW-1185">Reference proteome</keyword>
<protein>
    <submittedName>
        <fullName evidence="3">Uncharacterized protein</fullName>
    </submittedName>
</protein>
<dbReference type="Proteomes" id="UP000644115">
    <property type="component" value="Unassembled WGS sequence"/>
</dbReference>